<dbReference type="PaxDb" id="6945-B7PGE0"/>
<dbReference type="InParanoid" id="B7PGE0"/>
<protein>
    <submittedName>
        <fullName evidence="1 2">Uncharacterized protein</fullName>
    </submittedName>
</protein>
<evidence type="ECO:0000313" key="2">
    <source>
        <dbReference type="EnsemblMetazoa" id="ISCW004251-PA"/>
    </source>
</evidence>
<sequence>MVYHLRFLRWTVIIPHVFRCDEQTLSIAAYDSPNYLHGTFCGIYLRINFMNHLACLCSQ</sequence>
<dbReference type="EnsemblMetazoa" id="ISCW004251-RA">
    <property type="protein sequence ID" value="ISCW004251-PA"/>
    <property type="gene ID" value="ISCW004251"/>
</dbReference>
<organism>
    <name type="scientific">Ixodes scapularis</name>
    <name type="common">Black-legged tick</name>
    <name type="synonym">Deer tick</name>
    <dbReference type="NCBI Taxonomy" id="6945"/>
    <lineage>
        <taxon>Eukaryota</taxon>
        <taxon>Metazoa</taxon>
        <taxon>Ecdysozoa</taxon>
        <taxon>Arthropoda</taxon>
        <taxon>Chelicerata</taxon>
        <taxon>Arachnida</taxon>
        <taxon>Acari</taxon>
        <taxon>Parasitiformes</taxon>
        <taxon>Ixodida</taxon>
        <taxon>Ixodoidea</taxon>
        <taxon>Ixodidae</taxon>
        <taxon>Ixodinae</taxon>
        <taxon>Ixodes</taxon>
    </lineage>
</organism>
<reference evidence="1 3" key="1">
    <citation type="submission" date="2008-03" db="EMBL/GenBank/DDBJ databases">
        <title>Annotation of Ixodes scapularis.</title>
        <authorList>
            <consortium name="Ixodes scapularis Genome Project Consortium"/>
            <person name="Caler E."/>
            <person name="Hannick L.I."/>
            <person name="Bidwell S."/>
            <person name="Joardar V."/>
            <person name="Thiagarajan M."/>
            <person name="Amedeo P."/>
            <person name="Galinsky K.J."/>
            <person name="Schobel S."/>
            <person name="Inman J."/>
            <person name="Hostetler J."/>
            <person name="Miller J."/>
            <person name="Hammond M."/>
            <person name="Megy K."/>
            <person name="Lawson D."/>
            <person name="Kodira C."/>
            <person name="Sutton G."/>
            <person name="Meyer J."/>
            <person name="Hill C.A."/>
            <person name="Birren B."/>
            <person name="Nene V."/>
            <person name="Collins F."/>
            <person name="Alarcon-Chaidez F."/>
            <person name="Wikel S."/>
            <person name="Strausberg R."/>
        </authorList>
    </citation>
    <scope>NUCLEOTIDE SEQUENCE [LARGE SCALE GENOMIC DNA]</scope>
    <source>
        <strain evidence="3">Wikel</strain>
        <strain evidence="1">Wikel colony</strain>
    </source>
</reference>
<dbReference type="AlphaFoldDB" id="B7PGE0"/>
<dbReference type="EMBL" id="DS707659">
    <property type="protein sequence ID" value="EEC05662.1"/>
    <property type="molecule type" value="Genomic_DNA"/>
</dbReference>
<evidence type="ECO:0000313" key="1">
    <source>
        <dbReference type="EMBL" id="EEC05662.1"/>
    </source>
</evidence>
<accession>B7PGE0</accession>
<evidence type="ECO:0000313" key="3">
    <source>
        <dbReference type="Proteomes" id="UP000001555"/>
    </source>
</evidence>
<dbReference type="HOGENOM" id="CLU_2963325_0_0_1"/>
<name>B7PGE0_IXOSC</name>
<dbReference type="Proteomes" id="UP000001555">
    <property type="component" value="Unassembled WGS sequence"/>
</dbReference>
<proteinExistence type="predicted"/>
<dbReference type="EMBL" id="ABJB010059360">
    <property type="status" value="NOT_ANNOTATED_CDS"/>
    <property type="molecule type" value="Genomic_DNA"/>
</dbReference>
<reference evidence="2" key="2">
    <citation type="submission" date="2020-05" db="UniProtKB">
        <authorList>
            <consortium name="EnsemblMetazoa"/>
        </authorList>
    </citation>
    <scope>IDENTIFICATION</scope>
    <source>
        <strain evidence="2">wikel</strain>
    </source>
</reference>
<gene>
    <name evidence="1" type="ORF">IscW_ISCW004251</name>
</gene>
<dbReference type="VEuPathDB" id="VectorBase:ISCI004251"/>
<dbReference type="VEuPathDB" id="VectorBase:ISCW004251"/>
<keyword evidence="3" id="KW-1185">Reference proteome</keyword>